<dbReference type="PRINTS" id="PR00014">
    <property type="entry name" value="FNTYPEIII"/>
</dbReference>
<evidence type="ECO:0000256" key="3">
    <source>
        <dbReference type="SAM" id="Phobius"/>
    </source>
</evidence>
<dbReference type="InterPro" id="IPR003961">
    <property type="entry name" value="FN3_dom"/>
</dbReference>
<dbReference type="GO" id="GO:0007156">
    <property type="term" value="P:homophilic cell adhesion via plasma membrane adhesion molecules"/>
    <property type="evidence" value="ECO:0007669"/>
    <property type="project" value="TreeGrafter"/>
</dbReference>
<dbReference type="PROSITE" id="PS50853">
    <property type="entry name" value="FN3"/>
    <property type="match status" value="3"/>
</dbReference>
<dbReference type="InterPro" id="IPR003599">
    <property type="entry name" value="Ig_sub"/>
</dbReference>
<dbReference type="FunFam" id="2.60.40.10:FF:000104">
    <property type="entry name" value="Down syndrome cell adhesion molecule b"/>
    <property type="match status" value="2"/>
</dbReference>
<feature type="compositionally biased region" description="Polar residues" evidence="2">
    <location>
        <begin position="736"/>
        <end position="756"/>
    </location>
</feature>
<dbReference type="FunFam" id="2.60.40.10:FF:000333">
    <property type="entry name" value="Down syndrome cell adhesion molecule"/>
    <property type="match status" value="2"/>
</dbReference>
<dbReference type="Pfam" id="PF13927">
    <property type="entry name" value="Ig_3"/>
    <property type="match status" value="2"/>
</dbReference>
<keyword evidence="7" id="KW-1185">Reference proteome</keyword>
<keyword evidence="1" id="KW-0677">Repeat</keyword>
<dbReference type="PROSITE" id="PS50835">
    <property type="entry name" value="IG_LIKE"/>
    <property type="match status" value="5"/>
</dbReference>
<dbReference type="AlphaFoldDB" id="A0AAV6U1Z6"/>
<feature type="domain" description="Fibronectin type-III" evidence="5">
    <location>
        <begin position="657"/>
        <end position="755"/>
    </location>
</feature>
<dbReference type="InterPro" id="IPR013106">
    <property type="entry name" value="Ig_V-set"/>
</dbReference>
<evidence type="ECO:0000259" key="4">
    <source>
        <dbReference type="PROSITE" id="PS50835"/>
    </source>
</evidence>
<dbReference type="InterPro" id="IPR003598">
    <property type="entry name" value="Ig_sub2"/>
</dbReference>
<dbReference type="InterPro" id="IPR050964">
    <property type="entry name" value="Striated_Muscle_Regulatory"/>
</dbReference>
<evidence type="ECO:0000256" key="1">
    <source>
        <dbReference type="ARBA" id="ARBA00022737"/>
    </source>
</evidence>
<dbReference type="SMART" id="SM00060">
    <property type="entry name" value="FN3"/>
    <property type="match status" value="3"/>
</dbReference>
<feature type="region of interest" description="Disordered" evidence="2">
    <location>
        <begin position="736"/>
        <end position="759"/>
    </location>
</feature>
<dbReference type="SUPFAM" id="SSF49265">
    <property type="entry name" value="Fibronectin type III"/>
    <property type="match status" value="2"/>
</dbReference>
<dbReference type="Pfam" id="PF00041">
    <property type="entry name" value="fn3"/>
    <property type="match status" value="3"/>
</dbReference>
<protein>
    <recommendedName>
        <fullName evidence="8">Down syndrome cell adhesion molecule-like protein Dscam2</fullName>
    </recommendedName>
</protein>
<dbReference type="InterPro" id="IPR036116">
    <property type="entry name" value="FN3_sf"/>
</dbReference>
<dbReference type="InterPro" id="IPR036179">
    <property type="entry name" value="Ig-like_dom_sf"/>
</dbReference>
<dbReference type="FunFam" id="2.60.40.10:FF:000120">
    <property type="entry name" value="Down syndrome cell adhesion molecule like 1"/>
    <property type="match status" value="1"/>
</dbReference>
<dbReference type="GO" id="GO:0045202">
    <property type="term" value="C:synapse"/>
    <property type="evidence" value="ECO:0007669"/>
    <property type="project" value="TreeGrafter"/>
</dbReference>
<evidence type="ECO:0000313" key="7">
    <source>
        <dbReference type="Proteomes" id="UP000827092"/>
    </source>
</evidence>
<dbReference type="FunFam" id="2.60.40.10:FF:000719">
    <property type="entry name" value="nephrin isoform X1"/>
    <property type="match status" value="1"/>
</dbReference>
<comment type="caution">
    <text evidence="6">The sequence shown here is derived from an EMBL/GenBank/DDBJ whole genome shotgun (WGS) entry which is preliminary data.</text>
</comment>
<dbReference type="GO" id="GO:0009653">
    <property type="term" value="P:anatomical structure morphogenesis"/>
    <property type="evidence" value="ECO:0007669"/>
    <property type="project" value="UniProtKB-ARBA"/>
</dbReference>
<evidence type="ECO:0000256" key="2">
    <source>
        <dbReference type="SAM" id="MobiDB-lite"/>
    </source>
</evidence>
<feature type="domain" description="Ig-like" evidence="4">
    <location>
        <begin position="147"/>
        <end position="240"/>
    </location>
</feature>
<feature type="transmembrane region" description="Helical" evidence="3">
    <location>
        <begin position="890"/>
        <end position="912"/>
    </location>
</feature>
<keyword evidence="3" id="KW-0812">Transmembrane</keyword>
<dbReference type="Gene3D" id="2.60.40.10">
    <property type="entry name" value="Immunoglobulins"/>
    <property type="match status" value="8"/>
</dbReference>
<feature type="domain" description="Ig-like" evidence="4">
    <location>
        <begin position="269"/>
        <end position="357"/>
    </location>
</feature>
<dbReference type="GO" id="GO:0007416">
    <property type="term" value="P:synapse assembly"/>
    <property type="evidence" value="ECO:0007669"/>
    <property type="project" value="TreeGrafter"/>
</dbReference>
<feature type="region of interest" description="Disordered" evidence="2">
    <location>
        <begin position="918"/>
        <end position="945"/>
    </location>
</feature>
<evidence type="ECO:0000313" key="6">
    <source>
        <dbReference type="EMBL" id="KAG8178109.1"/>
    </source>
</evidence>
<dbReference type="SMART" id="SM00406">
    <property type="entry name" value="IGv"/>
    <property type="match status" value="2"/>
</dbReference>
<dbReference type="SMART" id="SM00408">
    <property type="entry name" value="IGc2"/>
    <property type="match status" value="5"/>
</dbReference>
<evidence type="ECO:0008006" key="8">
    <source>
        <dbReference type="Google" id="ProtNLM"/>
    </source>
</evidence>
<dbReference type="EMBL" id="JAFNEN010000717">
    <property type="protein sequence ID" value="KAG8178109.1"/>
    <property type="molecule type" value="Genomic_DNA"/>
</dbReference>
<dbReference type="SUPFAM" id="SSF48726">
    <property type="entry name" value="Immunoglobulin"/>
    <property type="match status" value="5"/>
</dbReference>
<dbReference type="InterPro" id="IPR013098">
    <property type="entry name" value="Ig_I-set"/>
</dbReference>
<evidence type="ECO:0000259" key="5">
    <source>
        <dbReference type="PROSITE" id="PS50853"/>
    </source>
</evidence>
<dbReference type="SMART" id="SM00409">
    <property type="entry name" value="IG"/>
    <property type="match status" value="5"/>
</dbReference>
<dbReference type="Proteomes" id="UP000827092">
    <property type="component" value="Unassembled WGS sequence"/>
</dbReference>
<dbReference type="GO" id="GO:0030154">
    <property type="term" value="P:cell differentiation"/>
    <property type="evidence" value="ECO:0007669"/>
    <property type="project" value="UniProtKB-ARBA"/>
</dbReference>
<feature type="domain" description="Fibronectin type-III" evidence="5">
    <location>
        <begin position="558"/>
        <end position="652"/>
    </location>
</feature>
<keyword evidence="3" id="KW-1133">Transmembrane helix</keyword>
<keyword evidence="3" id="KW-0472">Membrane</keyword>
<feature type="domain" description="Ig-like" evidence="4">
    <location>
        <begin position="456"/>
        <end position="549"/>
    </location>
</feature>
<organism evidence="6 7">
    <name type="scientific">Oedothorax gibbosus</name>
    <dbReference type="NCBI Taxonomy" id="931172"/>
    <lineage>
        <taxon>Eukaryota</taxon>
        <taxon>Metazoa</taxon>
        <taxon>Ecdysozoa</taxon>
        <taxon>Arthropoda</taxon>
        <taxon>Chelicerata</taxon>
        <taxon>Arachnida</taxon>
        <taxon>Araneae</taxon>
        <taxon>Araneomorphae</taxon>
        <taxon>Entelegynae</taxon>
        <taxon>Araneoidea</taxon>
        <taxon>Linyphiidae</taxon>
        <taxon>Erigoninae</taxon>
        <taxon>Oedothorax</taxon>
    </lineage>
</organism>
<proteinExistence type="predicted"/>
<feature type="domain" description="Ig-like" evidence="4">
    <location>
        <begin position="362"/>
        <end position="452"/>
    </location>
</feature>
<feature type="region of interest" description="Disordered" evidence="2">
    <location>
        <begin position="638"/>
        <end position="663"/>
    </location>
</feature>
<dbReference type="Pfam" id="PF07679">
    <property type="entry name" value="I-set"/>
    <property type="match status" value="3"/>
</dbReference>
<reference evidence="6 7" key="1">
    <citation type="journal article" date="2022" name="Nat. Ecol. Evol.">
        <title>A masculinizing supergene underlies an exaggerated male reproductive morph in a spider.</title>
        <authorList>
            <person name="Hendrickx F."/>
            <person name="De Corte Z."/>
            <person name="Sonet G."/>
            <person name="Van Belleghem S.M."/>
            <person name="Kostlbacher S."/>
            <person name="Vangestel C."/>
        </authorList>
    </citation>
    <scope>NUCLEOTIDE SEQUENCE [LARGE SCALE GENOMIC DNA]</scope>
    <source>
        <strain evidence="6">W744_W776</strain>
    </source>
</reference>
<dbReference type="InterPro" id="IPR013783">
    <property type="entry name" value="Ig-like_fold"/>
</dbReference>
<dbReference type="PANTHER" id="PTHR13817:SF102">
    <property type="entry name" value="DOWN SYNDROME CELL ADHESION MOLECULE-LIKE PROTEIN DSCAM2"/>
    <property type="match status" value="1"/>
</dbReference>
<dbReference type="PANTHER" id="PTHR13817">
    <property type="entry name" value="TITIN"/>
    <property type="match status" value="1"/>
</dbReference>
<sequence>MNPLQFARWLVHTTGRPPPSTTSHRVFQGNFKFYWIISCVILCIKEALTDDNIRIQQFHFPTNVKEGHKVQVMCSLLEGNTPVHFTWQKNGESLEISNNVNIMSHTDFSRLMINDVDVQSSGNYTCIAKNNQGQDMYTSHLAVRGPPKWLKEPSDTSTSVGESVTLTCATFGYPPPDVTWRKANDSTPDHWTHLTTNHHIRLESNGSLTILNVQNEDSGSYQCQVSNGIGDGLKKTVSLSIKVMVVFLMFCFLWSTTAKNGYVHAEGVPRIQPFSFSKNVTFGHTIKTMCSAIGREPLSFQWHKDGQPLYNSQNIKIQGHDDFSVLSLTSVDYNSPGNYTCIVKNTEGSATYSAELIIHAPPKWVKEPQDASVGLEGRVSLDCEVRGHPKPRITWTKLEEEDSPMLKSGGRYHIGENGSLIITDVKPEDAGRYECKASNDIGNGLTKAVSLSVHVPARFENKFKVETVRWGETAILHCEAFGDNPITLTWTKNQMPISEKESTRYEVYDSSSEQGTTSELHVQVTDREDNGLYICIAKNAFGKDERTVKLVVLEVPGPPSDVRVEQTWSQSATVRWNVPYGGNSPITSFVVQYWRDAGAPHRLEEESVSASQTFTMLKDLQPGTSYVVRVLAENEVGRGNPSESQQFLTKEAEPSAPPTDVTVESRGAGTLRVKWKTPPRDQWNGQLKGYYIGYQVESSSDPYSFKTVEFSKQGEEEYRLTDLQKATEYRVIVQAFNSAGSGPPSQDTNAKTSDTDPPSPPFLWVDFQSRSSIGLKWKHKVPLPIKKGDEKNVTPTALPEHYTLFYKDEYGPWSEITVPKSAERAYALTGLREGTRYQMYMKATSEAGDSDSSDILTVRTEGGALSDMSSHPVVDGGREGETPIYLRLPVIVPLGSSVGIILLVLLGACLYVGREERRNKAAVPGGPDRRYSYSGSSTLPHPRFKEMDKNRPLLRIPLPPHPPPEGYPAPYATMPIRCGGQISTSRRHHPPSEEIPGGRPVALGRNGMLHHATMDRKRGVAGLTIQEIAEVHHYDMAA</sequence>
<dbReference type="CDD" id="cd00063">
    <property type="entry name" value="FN3"/>
    <property type="match status" value="3"/>
</dbReference>
<gene>
    <name evidence="6" type="ORF">JTE90_017456</name>
</gene>
<dbReference type="InterPro" id="IPR007110">
    <property type="entry name" value="Ig-like_dom"/>
</dbReference>
<name>A0AAV6U1Z6_9ARAC</name>
<feature type="domain" description="Fibronectin type-III" evidence="5">
    <location>
        <begin position="757"/>
        <end position="863"/>
    </location>
</feature>
<accession>A0AAV6U1Z6</accession>
<feature type="domain" description="Ig-like" evidence="4">
    <location>
        <begin position="53"/>
        <end position="142"/>
    </location>
</feature>